<dbReference type="Gene3D" id="3.40.720.10">
    <property type="entry name" value="Alkaline Phosphatase, subunit A"/>
    <property type="match status" value="1"/>
</dbReference>
<dbReference type="InterPro" id="IPR017850">
    <property type="entry name" value="Alkaline_phosphatase_core_sf"/>
</dbReference>
<dbReference type="PROSITE" id="PS00523">
    <property type="entry name" value="SULFATASE_1"/>
    <property type="match status" value="1"/>
</dbReference>
<gene>
    <name evidence="9" type="ORF">SAMN04488033_11079</name>
</gene>
<dbReference type="RefSeq" id="WP_198036132.1">
    <property type="nucleotide sequence ID" value="NZ_FOOH01000010.1"/>
</dbReference>
<dbReference type="PANTHER" id="PTHR42693:SF33">
    <property type="entry name" value="ARYLSULFATASE"/>
    <property type="match status" value="1"/>
</dbReference>
<dbReference type="InterPro" id="IPR024607">
    <property type="entry name" value="Sulfatase_CS"/>
</dbReference>
<protein>
    <submittedName>
        <fullName evidence="9">Arylsulfatase</fullName>
    </submittedName>
</protein>
<dbReference type="FunFam" id="3.40.720.10:FF:000023">
    <property type="entry name" value="Arylsulfatase A"/>
    <property type="match status" value="1"/>
</dbReference>
<evidence type="ECO:0000259" key="8">
    <source>
        <dbReference type="Pfam" id="PF00884"/>
    </source>
</evidence>
<dbReference type="Pfam" id="PF00884">
    <property type="entry name" value="Sulfatase"/>
    <property type="match status" value="1"/>
</dbReference>
<dbReference type="GO" id="GO:0046872">
    <property type="term" value="F:metal ion binding"/>
    <property type="evidence" value="ECO:0007669"/>
    <property type="project" value="UniProtKB-KW"/>
</dbReference>
<feature type="domain" description="Sulfatase N-terminal" evidence="8">
    <location>
        <begin position="40"/>
        <end position="351"/>
    </location>
</feature>
<dbReference type="GO" id="GO:0004065">
    <property type="term" value="F:arylsulfatase activity"/>
    <property type="evidence" value="ECO:0007669"/>
    <property type="project" value="TreeGrafter"/>
</dbReference>
<keyword evidence="5" id="KW-0378">Hydrolase</keyword>
<proteinExistence type="inferred from homology"/>
<keyword evidence="6" id="KW-0106">Calcium</keyword>
<evidence type="ECO:0000256" key="2">
    <source>
        <dbReference type="ARBA" id="ARBA00008779"/>
    </source>
</evidence>
<evidence type="ECO:0000313" key="10">
    <source>
        <dbReference type="Proteomes" id="UP000199116"/>
    </source>
</evidence>
<dbReference type="Pfam" id="PF14707">
    <property type="entry name" value="Sulfatase_C"/>
    <property type="match status" value="1"/>
</dbReference>
<dbReference type="CDD" id="cd16026">
    <property type="entry name" value="GALNS_like"/>
    <property type="match status" value="1"/>
</dbReference>
<evidence type="ECO:0000256" key="4">
    <source>
        <dbReference type="ARBA" id="ARBA00022729"/>
    </source>
</evidence>
<name>A0A1I2LU08_9FLAO</name>
<comment type="cofactor">
    <cofactor evidence="1">
        <name>Ca(2+)</name>
        <dbReference type="ChEBI" id="CHEBI:29108"/>
    </cofactor>
</comment>
<dbReference type="PANTHER" id="PTHR42693">
    <property type="entry name" value="ARYLSULFATASE FAMILY MEMBER"/>
    <property type="match status" value="1"/>
</dbReference>
<evidence type="ECO:0000313" key="9">
    <source>
        <dbReference type="EMBL" id="SFF82633.1"/>
    </source>
</evidence>
<dbReference type="SUPFAM" id="SSF53649">
    <property type="entry name" value="Alkaline phosphatase-like"/>
    <property type="match status" value="1"/>
</dbReference>
<dbReference type="Proteomes" id="UP000199116">
    <property type="component" value="Unassembled WGS sequence"/>
</dbReference>
<keyword evidence="3" id="KW-0479">Metal-binding</keyword>
<keyword evidence="7" id="KW-0325">Glycoprotein</keyword>
<evidence type="ECO:0000256" key="3">
    <source>
        <dbReference type="ARBA" id="ARBA00022723"/>
    </source>
</evidence>
<accession>A0A1I2LU08</accession>
<dbReference type="Gene3D" id="3.30.1120.10">
    <property type="match status" value="1"/>
</dbReference>
<dbReference type="InterPro" id="IPR050738">
    <property type="entry name" value="Sulfatase"/>
</dbReference>
<keyword evidence="10" id="KW-1185">Reference proteome</keyword>
<dbReference type="EMBL" id="FOOH01000010">
    <property type="protein sequence ID" value="SFF82633.1"/>
    <property type="molecule type" value="Genomic_DNA"/>
</dbReference>
<sequence length="465" mass="52622">MVKIGQIIKIINRTVTSKKILFLFFLVGIQGLLLGQEKPPNVIVIFVDDLGYGDLSSFGHPTIRTPHIDQMAQEGVKLTQFYVGASICTPSRAALLTGRLPIRSGMAGSKNSGNVLYPRSTGGLPQSEKTIAEAVKEKNYTTGIIGKWHLGHLPEYLPLNHGFDYYFGIPYSNDMLPPRYKKAPKLPLYENEEIIEHDPNQKLLTKRYTEKAIDFIEANRDNPFFLYYPNNFPHTPLHVSDDFENRSKRGLYGDVVEEIDWSVGEILKTLKDLNIDENTFVVFTSDNGPWLKRGKKGGSAGLLYEGKASTYEGGFRVPAVVRWPGKIPANQTFDAITTAMDLYPTILNLMGSPLPDDLTLDGVDLMPLLSGEKKKVNDVVYYYLRDELYAIRKGSWKAHFITKPSYSKEKPKIHKTPKLFNIDVDPSEKYEIGEHHPEIIEEIKDIYKEHQKTIKPVKSQLDLGY</sequence>
<reference evidence="10" key="1">
    <citation type="submission" date="2016-10" db="EMBL/GenBank/DDBJ databases">
        <authorList>
            <person name="Varghese N."/>
            <person name="Submissions S."/>
        </authorList>
    </citation>
    <scope>NUCLEOTIDE SEQUENCE [LARGE SCALE GENOMIC DNA]</scope>
    <source>
        <strain evidence="10">DSM 23515</strain>
    </source>
</reference>
<dbReference type="AlphaFoldDB" id="A0A1I2LU08"/>
<dbReference type="InterPro" id="IPR000917">
    <property type="entry name" value="Sulfatase_N"/>
</dbReference>
<evidence type="ECO:0000256" key="1">
    <source>
        <dbReference type="ARBA" id="ARBA00001913"/>
    </source>
</evidence>
<evidence type="ECO:0000256" key="7">
    <source>
        <dbReference type="ARBA" id="ARBA00023180"/>
    </source>
</evidence>
<organism evidence="9 10">
    <name type="scientific">Salegentibacter agarivorans</name>
    <dbReference type="NCBI Taxonomy" id="345907"/>
    <lineage>
        <taxon>Bacteria</taxon>
        <taxon>Pseudomonadati</taxon>
        <taxon>Bacteroidota</taxon>
        <taxon>Flavobacteriia</taxon>
        <taxon>Flavobacteriales</taxon>
        <taxon>Flavobacteriaceae</taxon>
        <taxon>Salegentibacter</taxon>
    </lineage>
</organism>
<comment type="similarity">
    <text evidence="2">Belongs to the sulfatase family.</text>
</comment>
<evidence type="ECO:0000256" key="6">
    <source>
        <dbReference type="ARBA" id="ARBA00022837"/>
    </source>
</evidence>
<keyword evidence="4" id="KW-0732">Signal</keyword>
<evidence type="ECO:0000256" key="5">
    <source>
        <dbReference type="ARBA" id="ARBA00022801"/>
    </source>
</evidence>